<dbReference type="RefSeq" id="WP_337093858.1">
    <property type="nucleotide sequence ID" value="NZ_JAPYKO010000009.1"/>
</dbReference>
<sequence>MDSHAVIASQPVAGADRIVLIKAANAAFERVIERIEPANEELTRTLWDAEGYIDNEITADMLPISRDEAAYLIDVFLVHMSSGWLSQQTTRPPNPGLEPRRRQLGLPAAILRAAPSGTGDLNALCSEFARGAKGTLANRLGISRI</sequence>
<keyword evidence="2" id="KW-1185">Reference proteome</keyword>
<gene>
    <name evidence="1" type="ORF">O7A05_15040</name>
</gene>
<reference evidence="1 2" key="1">
    <citation type="submission" date="2022-12" db="EMBL/GenBank/DDBJ databases">
        <authorList>
            <person name="Muema E."/>
        </authorList>
    </citation>
    <scope>NUCLEOTIDE SEQUENCE [LARGE SCALE GENOMIC DNA]</scope>
    <source>
        <strain evidence="2">1330</strain>
    </source>
</reference>
<evidence type="ECO:0000313" key="2">
    <source>
        <dbReference type="Proteomes" id="UP001366503"/>
    </source>
</evidence>
<protein>
    <submittedName>
        <fullName evidence="1">Uncharacterized protein</fullName>
    </submittedName>
</protein>
<dbReference type="Proteomes" id="UP001366503">
    <property type="component" value="Unassembled WGS sequence"/>
</dbReference>
<name>A0ABU8KF74_9HYPH</name>
<dbReference type="EMBL" id="JAPYKO010000009">
    <property type="protein sequence ID" value="MEI9403474.1"/>
    <property type="molecule type" value="Genomic_DNA"/>
</dbReference>
<accession>A0ABU8KF74</accession>
<evidence type="ECO:0000313" key="1">
    <source>
        <dbReference type="EMBL" id="MEI9403474.1"/>
    </source>
</evidence>
<organism evidence="1 2">
    <name type="scientific">Mesorhizobium argentiipisi</name>
    <dbReference type="NCBI Taxonomy" id="3015175"/>
    <lineage>
        <taxon>Bacteria</taxon>
        <taxon>Pseudomonadati</taxon>
        <taxon>Pseudomonadota</taxon>
        <taxon>Alphaproteobacteria</taxon>
        <taxon>Hyphomicrobiales</taxon>
        <taxon>Phyllobacteriaceae</taxon>
        <taxon>Mesorhizobium</taxon>
    </lineage>
</organism>
<comment type="caution">
    <text evidence="1">The sequence shown here is derived from an EMBL/GenBank/DDBJ whole genome shotgun (WGS) entry which is preliminary data.</text>
</comment>
<proteinExistence type="predicted"/>